<dbReference type="GO" id="GO:0018064">
    <property type="term" value="F:protein-L-histidine N-tele-methyltransferase activity"/>
    <property type="evidence" value="ECO:0007669"/>
    <property type="project" value="UniProtKB-EC"/>
</dbReference>
<dbReference type="SUPFAM" id="SSF81822">
    <property type="entry name" value="RuBisCo LSMT C-terminal, substrate-binding domain"/>
    <property type="match status" value="1"/>
</dbReference>
<evidence type="ECO:0000256" key="3">
    <source>
        <dbReference type="ARBA" id="ARBA00022603"/>
    </source>
</evidence>
<dbReference type="Gene3D" id="3.90.1420.10">
    <property type="entry name" value="Rubisco LSMT, substrate-binding domain"/>
    <property type="match status" value="1"/>
</dbReference>
<dbReference type="PANTHER" id="PTHR13271:SF47">
    <property type="entry name" value="ACTIN-HISTIDINE N-METHYLTRANSFERASE"/>
    <property type="match status" value="1"/>
</dbReference>
<dbReference type="GO" id="GO:0016279">
    <property type="term" value="F:protein-lysine N-methyltransferase activity"/>
    <property type="evidence" value="ECO:0007669"/>
    <property type="project" value="TreeGrafter"/>
</dbReference>
<sequence>MGRKSQSKQNSKKNAGKENNKFIQQKRKELAVLVDKVLRLTSIFQASNSVIKSWEHHLEIDALIKEILNLEGFQHKSGQNQRQLNIDKYLKWLSENEVQLDGIEISEFEGYELGLKSTKEFKEGSLILTVPTKVMMTEQNAKESELASFITVDPLLQNMPNITLALFLLLEKNNPESFWKPYIDILPEKYSTILYFSLEELAELKPSPVFESALKLYRSIARQYAYFYNKIHTLDLPVLKKLQDIFTFDSYRWAVSTVMTRQNNIQLAGNDVTAFIPLWDMCNHEHGKITTDFNKELNQGECFALRDFKAGEQIFIFYGARPNADLFLHNGFVYPKNQHDSLSLTLGVSSSDPLRETKIELLTKLGLAGVTHFSLYQGENPISAELLAFIRIFNMNKEELTKWSSQGLPGDLVSSDPSSAEAVGADVDRRAYTYLLTRCKLIAASYKDIVDNADDSLHRKNVKLLKKCEVQILEGAMKYLEETLRKLPAAEVKST</sequence>
<feature type="region of interest" description="Disordered" evidence="8">
    <location>
        <begin position="1"/>
        <end position="20"/>
    </location>
</feature>
<dbReference type="GO" id="GO:0032259">
    <property type="term" value="P:methylation"/>
    <property type="evidence" value="ECO:0007669"/>
    <property type="project" value="UniProtKB-KW"/>
</dbReference>
<evidence type="ECO:0000259" key="9">
    <source>
        <dbReference type="PROSITE" id="PS50280"/>
    </source>
</evidence>
<dbReference type="STRING" id="7102.A0A2A4JWE5"/>
<evidence type="ECO:0000256" key="2">
    <source>
        <dbReference type="ARBA" id="ARBA00022490"/>
    </source>
</evidence>
<name>A0A2A4JWE5_HELVI</name>
<evidence type="ECO:0000256" key="4">
    <source>
        <dbReference type="ARBA" id="ARBA00022679"/>
    </source>
</evidence>
<evidence type="ECO:0000256" key="5">
    <source>
        <dbReference type="ARBA" id="ARBA00022691"/>
    </source>
</evidence>
<accession>A0A2A4JWE5</accession>
<dbReference type="AlphaFoldDB" id="A0A2A4JWE5"/>
<dbReference type="GO" id="GO:0005737">
    <property type="term" value="C:cytoplasm"/>
    <property type="evidence" value="ECO:0007669"/>
    <property type="project" value="UniProtKB-SubCell"/>
</dbReference>
<dbReference type="PROSITE" id="PS50280">
    <property type="entry name" value="SET"/>
    <property type="match status" value="1"/>
</dbReference>
<reference evidence="10" key="1">
    <citation type="submission" date="2017-09" db="EMBL/GenBank/DDBJ databases">
        <title>Contemporary evolution of a Lepidopteran species, Heliothis virescens, in response to modern agricultural practices.</title>
        <authorList>
            <person name="Fritz M.L."/>
            <person name="Deyonke A.M."/>
            <person name="Papanicolaou A."/>
            <person name="Micinski S."/>
            <person name="Westbrook J."/>
            <person name="Gould F."/>
        </authorList>
    </citation>
    <scope>NUCLEOTIDE SEQUENCE [LARGE SCALE GENOMIC DNA]</scope>
    <source>
        <strain evidence="10">HvINT-</strain>
        <tissue evidence="10">Whole body</tissue>
    </source>
</reference>
<dbReference type="EMBL" id="NWSH01000474">
    <property type="protein sequence ID" value="PCG76139.1"/>
    <property type="molecule type" value="Genomic_DNA"/>
</dbReference>
<comment type="similarity">
    <text evidence="7">Belongs to the class V-like SAM-binding methyltransferase superfamily. SETD3 actin-histidine methyltransferase family.</text>
</comment>
<comment type="subcellular location">
    <subcellularLocation>
        <location evidence="1">Cytoplasm</location>
    </subcellularLocation>
</comment>
<keyword evidence="5 7" id="KW-0949">S-adenosyl-L-methionine</keyword>
<dbReference type="Pfam" id="PF00856">
    <property type="entry name" value="SET"/>
    <property type="match status" value="1"/>
</dbReference>
<evidence type="ECO:0000256" key="7">
    <source>
        <dbReference type="PROSITE-ProRule" id="PRU00898"/>
    </source>
</evidence>
<comment type="caution">
    <text evidence="10">The sequence shown here is derived from an EMBL/GenBank/DDBJ whole genome shotgun (WGS) entry which is preliminary data.</text>
</comment>
<dbReference type="Pfam" id="PF09273">
    <property type="entry name" value="Rubis-subs-bind"/>
    <property type="match status" value="1"/>
</dbReference>
<dbReference type="GO" id="GO:0003779">
    <property type="term" value="F:actin binding"/>
    <property type="evidence" value="ECO:0007669"/>
    <property type="project" value="UniProtKB-KW"/>
</dbReference>
<dbReference type="InterPro" id="IPR046341">
    <property type="entry name" value="SET_dom_sf"/>
</dbReference>
<comment type="catalytic activity">
    <reaction evidence="7">
        <text>L-histidyl-[protein] + S-adenosyl-L-methionine = N(tele)-methyl-L-histidyl-[protein] + S-adenosyl-L-homocysteine + H(+)</text>
        <dbReference type="Rhea" id="RHEA:19369"/>
        <dbReference type="Rhea" id="RHEA-COMP:9745"/>
        <dbReference type="Rhea" id="RHEA-COMP:11600"/>
        <dbReference type="ChEBI" id="CHEBI:15378"/>
        <dbReference type="ChEBI" id="CHEBI:16367"/>
        <dbReference type="ChEBI" id="CHEBI:29979"/>
        <dbReference type="ChEBI" id="CHEBI:57856"/>
        <dbReference type="ChEBI" id="CHEBI:59789"/>
        <dbReference type="EC" id="2.1.1.85"/>
    </reaction>
</comment>
<dbReference type="PROSITE" id="PS51565">
    <property type="entry name" value="SAM_MT85_SETD3"/>
    <property type="match status" value="1"/>
</dbReference>
<dbReference type="PANTHER" id="PTHR13271">
    <property type="entry name" value="UNCHARACTERIZED PUTATIVE METHYLTRANSFERASE"/>
    <property type="match status" value="1"/>
</dbReference>
<protein>
    <recommendedName>
        <fullName evidence="7">protein-histidine N-methyltransferase</fullName>
        <ecNumber evidence="7">2.1.1.85</ecNumber>
    </recommendedName>
</protein>
<feature type="domain" description="SET" evidence="9">
    <location>
        <begin position="101"/>
        <end position="319"/>
    </location>
</feature>
<evidence type="ECO:0000313" key="10">
    <source>
        <dbReference type="EMBL" id="PCG76139.1"/>
    </source>
</evidence>
<dbReference type="InterPro" id="IPR050600">
    <property type="entry name" value="SETD3_SETD6_MTase"/>
</dbReference>
<dbReference type="InterPro" id="IPR001214">
    <property type="entry name" value="SET_dom"/>
</dbReference>
<dbReference type="InterPro" id="IPR036464">
    <property type="entry name" value="Rubisco_LSMT_subst-bd_sf"/>
</dbReference>
<keyword evidence="2" id="KW-0963">Cytoplasm</keyword>
<keyword evidence="6" id="KW-0009">Actin-binding</keyword>
<gene>
    <name evidence="10" type="ORF">B5V51_10211</name>
</gene>
<dbReference type="Gene3D" id="3.90.1410.10">
    <property type="entry name" value="set domain protein methyltransferase, domain 1"/>
    <property type="match status" value="1"/>
</dbReference>
<dbReference type="EC" id="2.1.1.85" evidence="7"/>
<proteinExistence type="inferred from homology"/>
<dbReference type="SUPFAM" id="SSF82199">
    <property type="entry name" value="SET domain"/>
    <property type="match status" value="1"/>
</dbReference>
<keyword evidence="4 7" id="KW-0808">Transferase</keyword>
<dbReference type="InterPro" id="IPR015353">
    <property type="entry name" value="Rubisco_LSMT_subst-bd"/>
</dbReference>
<organism evidence="10">
    <name type="scientific">Heliothis virescens</name>
    <name type="common">Tobacco budworm moth</name>
    <dbReference type="NCBI Taxonomy" id="7102"/>
    <lineage>
        <taxon>Eukaryota</taxon>
        <taxon>Metazoa</taxon>
        <taxon>Ecdysozoa</taxon>
        <taxon>Arthropoda</taxon>
        <taxon>Hexapoda</taxon>
        <taxon>Insecta</taxon>
        <taxon>Pterygota</taxon>
        <taxon>Neoptera</taxon>
        <taxon>Endopterygota</taxon>
        <taxon>Lepidoptera</taxon>
        <taxon>Glossata</taxon>
        <taxon>Ditrysia</taxon>
        <taxon>Noctuoidea</taxon>
        <taxon>Noctuidae</taxon>
        <taxon>Heliothinae</taxon>
        <taxon>Heliothis</taxon>
    </lineage>
</organism>
<evidence type="ECO:0000256" key="1">
    <source>
        <dbReference type="ARBA" id="ARBA00004496"/>
    </source>
</evidence>
<dbReference type="CDD" id="cd19176">
    <property type="entry name" value="SET_SETD3"/>
    <property type="match status" value="1"/>
</dbReference>
<dbReference type="InterPro" id="IPR044428">
    <property type="entry name" value="SETD3_SET"/>
</dbReference>
<keyword evidence="3 7" id="KW-0489">Methyltransferase</keyword>
<dbReference type="InterPro" id="IPR025785">
    <property type="entry name" value="SETD3"/>
</dbReference>
<evidence type="ECO:0000256" key="8">
    <source>
        <dbReference type="SAM" id="MobiDB-lite"/>
    </source>
</evidence>
<evidence type="ECO:0000256" key="6">
    <source>
        <dbReference type="ARBA" id="ARBA00023203"/>
    </source>
</evidence>